<proteinExistence type="predicted"/>
<dbReference type="Ensembl" id="ENSSLUT00000027204.1">
    <property type="protein sequence ID" value="ENSSLUP00000026337.1"/>
    <property type="gene ID" value="ENSSLUG00000011992.1"/>
</dbReference>
<dbReference type="InterPro" id="IPR032549">
    <property type="entry name" value="DUF4939"/>
</dbReference>
<dbReference type="AlphaFoldDB" id="A0A8D0D1B6"/>
<accession>A0A8D0D1B6</accession>
<protein>
    <recommendedName>
        <fullName evidence="1">DUF4939 domain-containing protein</fullName>
    </recommendedName>
</protein>
<name>A0A8D0D1B6_SANLU</name>
<dbReference type="GeneTree" id="ENSGT01000000219864"/>
<sequence length="107" mass="11905">MTDRNNILEIKILLSARQHLLPQTFASSSAASASPMARPATFSGETEDCSGFLLQVSLYFQMQAHQFNNDSARVAFVISLLSGRALQWPTINWTSGEILLWGEDCFH</sequence>
<dbReference type="Pfam" id="PF16297">
    <property type="entry name" value="DUF4939"/>
    <property type="match status" value="1"/>
</dbReference>
<feature type="domain" description="DUF4939" evidence="1">
    <location>
        <begin position="31"/>
        <end position="89"/>
    </location>
</feature>
<evidence type="ECO:0000313" key="2">
    <source>
        <dbReference type="Ensembl" id="ENSSLUP00000026337.1"/>
    </source>
</evidence>
<dbReference type="Proteomes" id="UP000694568">
    <property type="component" value="Unplaced"/>
</dbReference>
<reference evidence="2" key="2">
    <citation type="submission" date="2025-09" db="UniProtKB">
        <authorList>
            <consortium name="Ensembl"/>
        </authorList>
    </citation>
    <scope>IDENTIFICATION</scope>
</reference>
<evidence type="ECO:0000313" key="3">
    <source>
        <dbReference type="Proteomes" id="UP000694568"/>
    </source>
</evidence>
<organism evidence="2 3">
    <name type="scientific">Sander lucioperca</name>
    <name type="common">Pike-perch</name>
    <name type="synonym">Perca lucioperca</name>
    <dbReference type="NCBI Taxonomy" id="283035"/>
    <lineage>
        <taxon>Eukaryota</taxon>
        <taxon>Metazoa</taxon>
        <taxon>Chordata</taxon>
        <taxon>Craniata</taxon>
        <taxon>Vertebrata</taxon>
        <taxon>Euteleostomi</taxon>
        <taxon>Actinopterygii</taxon>
        <taxon>Neopterygii</taxon>
        <taxon>Teleostei</taxon>
        <taxon>Neoteleostei</taxon>
        <taxon>Acanthomorphata</taxon>
        <taxon>Eupercaria</taxon>
        <taxon>Perciformes</taxon>
        <taxon>Percoidei</taxon>
        <taxon>Percidae</taxon>
        <taxon>Luciopercinae</taxon>
        <taxon>Sander</taxon>
    </lineage>
</organism>
<evidence type="ECO:0000259" key="1">
    <source>
        <dbReference type="Pfam" id="PF16297"/>
    </source>
</evidence>
<keyword evidence="3" id="KW-1185">Reference proteome</keyword>
<reference evidence="2" key="1">
    <citation type="submission" date="2025-08" db="UniProtKB">
        <authorList>
            <consortium name="Ensembl"/>
        </authorList>
    </citation>
    <scope>IDENTIFICATION</scope>
</reference>